<evidence type="ECO:0000313" key="2">
    <source>
        <dbReference type="Proteomes" id="UP000265703"/>
    </source>
</evidence>
<dbReference type="AlphaFoldDB" id="A0A397SIX5"/>
<dbReference type="Proteomes" id="UP000265703">
    <property type="component" value="Unassembled WGS sequence"/>
</dbReference>
<gene>
    <name evidence="1" type="ORF">C1645_834868</name>
</gene>
<keyword evidence="2" id="KW-1185">Reference proteome</keyword>
<evidence type="ECO:0000313" key="1">
    <source>
        <dbReference type="EMBL" id="RIA82761.1"/>
    </source>
</evidence>
<reference evidence="1 2" key="1">
    <citation type="submission" date="2018-06" db="EMBL/GenBank/DDBJ databases">
        <title>Comparative genomics reveals the genomic features of Rhizophagus irregularis, R. cerebriforme, R. diaphanum and Gigaspora rosea, and their symbiotic lifestyle signature.</title>
        <authorList>
            <person name="Morin E."/>
            <person name="San Clemente H."/>
            <person name="Chen E.C.H."/>
            <person name="De La Providencia I."/>
            <person name="Hainaut M."/>
            <person name="Kuo A."/>
            <person name="Kohler A."/>
            <person name="Murat C."/>
            <person name="Tang N."/>
            <person name="Roy S."/>
            <person name="Loubradou J."/>
            <person name="Henrissat B."/>
            <person name="Grigoriev I.V."/>
            <person name="Corradi N."/>
            <person name="Roux C."/>
            <person name="Martin F.M."/>
        </authorList>
    </citation>
    <scope>NUCLEOTIDE SEQUENCE [LARGE SCALE GENOMIC DNA]</scope>
    <source>
        <strain evidence="1 2">DAOM 227022</strain>
    </source>
</reference>
<protein>
    <submittedName>
        <fullName evidence="1">Uncharacterized protein</fullName>
    </submittedName>
</protein>
<accession>A0A397SIX5</accession>
<name>A0A397SIX5_9GLOM</name>
<proteinExistence type="predicted"/>
<organism evidence="1 2">
    <name type="scientific">Glomus cerebriforme</name>
    <dbReference type="NCBI Taxonomy" id="658196"/>
    <lineage>
        <taxon>Eukaryota</taxon>
        <taxon>Fungi</taxon>
        <taxon>Fungi incertae sedis</taxon>
        <taxon>Mucoromycota</taxon>
        <taxon>Glomeromycotina</taxon>
        <taxon>Glomeromycetes</taxon>
        <taxon>Glomerales</taxon>
        <taxon>Glomeraceae</taxon>
        <taxon>Glomus</taxon>
    </lineage>
</organism>
<comment type="caution">
    <text evidence="1">The sequence shown here is derived from an EMBL/GenBank/DDBJ whole genome shotgun (WGS) entry which is preliminary data.</text>
</comment>
<dbReference type="EMBL" id="QKYT01000633">
    <property type="protein sequence ID" value="RIA82761.1"/>
    <property type="molecule type" value="Genomic_DNA"/>
</dbReference>
<sequence length="178" mass="20303">MNHNNPLQNNVNNTHDRFVDNRFNNYSSTSTNVINMEQHSTNSLCNYTDFSATEGNNMLASYATNNYEQQTTFSFLNNEHVISTTQSYSTITSSYAPQYIDHNVNQNPPQYIQNTSQPLNFPQTNNSQIFRFEVPGFKIIIIPTTSSILTSLDMQIESHNVSFSNNTTDNSQTQFRSS</sequence>
<dbReference type="OrthoDB" id="2351702at2759"/>